<dbReference type="Proteomes" id="UP000256690">
    <property type="component" value="Unassembled WGS sequence"/>
</dbReference>
<reference evidence="2 3" key="1">
    <citation type="journal article" date="2018" name="IMA Fungus">
        <title>IMA Genome-F 9: Draft genome sequence of Annulohypoxylon stygium, Aspergillus mulundensis, Berkeleyomyces basicola (syn. Thielaviopsis basicola), Ceratocystis smalleyi, two Cercospora beticola strains, Coleophoma cylindrospora, Fusarium fracticaudum, Phialophora cf. hyalina, and Morchella septimelata.</title>
        <authorList>
            <person name="Wingfield B.D."/>
            <person name="Bills G.F."/>
            <person name="Dong Y."/>
            <person name="Huang W."/>
            <person name="Nel W.J."/>
            <person name="Swalarsk-Parry B.S."/>
            <person name="Vaghefi N."/>
            <person name="Wilken P.M."/>
            <person name="An Z."/>
            <person name="de Beer Z.W."/>
            <person name="De Vos L."/>
            <person name="Chen L."/>
            <person name="Duong T.A."/>
            <person name="Gao Y."/>
            <person name="Hammerbacher A."/>
            <person name="Kikkert J.R."/>
            <person name="Li Y."/>
            <person name="Li H."/>
            <person name="Li K."/>
            <person name="Li Q."/>
            <person name="Liu X."/>
            <person name="Ma X."/>
            <person name="Naidoo K."/>
            <person name="Pethybridge S.J."/>
            <person name="Sun J."/>
            <person name="Steenkamp E.T."/>
            <person name="van der Nest M.A."/>
            <person name="van Wyk S."/>
            <person name="Wingfield M.J."/>
            <person name="Xiong C."/>
            <person name="Yue Q."/>
            <person name="Zhang X."/>
        </authorList>
    </citation>
    <scope>NUCLEOTIDE SEQUENCE [LARGE SCALE GENOMIC DNA]</scope>
    <source>
        <strain evidence="2 3">DSM 5745</strain>
    </source>
</reference>
<gene>
    <name evidence="2" type="ORF">DSM5745_09875</name>
</gene>
<accession>A0A3D8QSJ5</accession>
<comment type="caution">
    <text evidence="2">The sequence shown here is derived from an EMBL/GenBank/DDBJ whole genome shotgun (WGS) entry which is preliminary data.</text>
</comment>
<dbReference type="AlphaFoldDB" id="A0A3D8QSJ5"/>
<dbReference type="EMBL" id="PVWQ01000014">
    <property type="protein sequence ID" value="RDW64464.1"/>
    <property type="molecule type" value="Genomic_DNA"/>
</dbReference>
<keyword evidence="3" id="KW-1185">Reference proteome</keyword>
<dbReference type="GeneID" id="38120245"/>
<dbReference type="RefSeq" id="XP_026599623.1">
    <property type="nucleotide sequence ID" value="XM_026751891.1"/>
</dbReference>
<protein>
    <submittedName>
        <fullName evidence="2">Uncharacterized protein</fullName>
    </submittedName>
</protein>
<evidence type="ECO:0000256" key="1">
    <source>
        <dbReference type="SAM" id="MobiDB-lite"/>
    </source>
</evidence>
<feature type="compositionally biased region" description="Polar residues" evidence="1">
    <location>
        <begin position="9"/>
        <end position="22"/>
    </location>
</feature>
<feature type="compositionally biased region" description="Basic and acidic residues" evidence="1">
    <location>
        <begin position="122"/>
        <end position="137"/>
    </location>
</feature>
<dbReference type="OrthoDB" id="2538135at2759"/>
<feature type="region of interest" description="Disordered" evidence="1">
    <location>
        <begin position="80"/>
        <end position="144"/>
    </location>
</feature>
<proteinExistence type="predicted"/>
<organism evidence="2 3">
    <name type="scientific">Aspergillus mulundensis</name>
    <dbReference type="NCBI Taxonomy" id="1810919"/>
    <lineage>
        <taxon>Eukaryota</taxon>
        <taxon>Fungi</taxon>
        <taxon>Dikarya</taxon>
        <taxon>Ascomycota</taxon>
        <taxon>Pezizomycotina</taxon>
        <taxon>Eurotiomycetes</taxon>
        <taxon>Eurotiomycetidae</taxon>
        <taxon>Eurotiales</taxon>
        <taxon>Aspergillaceae</taxon>
        <taxon>Aspergillus</taxon>
        <taxon>Aspergillus subgen. Nidulantes</taxon>
    </lineage>
</organism>
<feature type="region of interest" description="Disordered" evidence="1">
    <location>
        <begin position="1"/>
        <end position="46"/>
    </location>
</feature>
<sequence>MGDALLHAWTTQYTNSPSTTSAERAPGEPSEASSFKHPNSPIHLRDLEYPPMALSFNREVSKEWGRASMKESPQEYINPNLLSLKDSNDSTDSGALDGLGPFQHPASKHSSRQLPPAARQDALSETREWPNRSRQNETDAGNNASMNIDVLEGVLAELLAFDVVWSQSSNRAEARAGQDEDGMNRLNAHNGFAIGVGWSSTFFPDDVHDDVIMQRSGLH</sequence>
<evidence type="ECO:0000313" key="2">
    <source>
        <dbReference type="EMBL" id="RDW64464.1"/>
    </source>
</evidence>
<evidence type="ECO:0000313" key="3">
    <source>
        <dbReference type="Proteomes" id="UP000256690"/>
    </source>
</evidence>
<name>A0A3D8QSJ5_9EURO</name>